<dbReference type="STRING" id="1838286.Verru16b_00494"/>
<dbReference type="Gene3D" id="1.25.40.10">
    <property type="entry name" value="Tetratricopeptide repeat domain"/>
    <property type="match status" value="2"/>
</dbReference>
<dbReference type="AlphaFoldDB" id="A0A1D8ARF7"/>
<evidence type="ECO:0000313" key="3">
    <source>
        <dbReference type="EMBL" id="AOS43449.1"/>
    </source>
</evidence>
<evidence type="ECO:0000313" key="4">
    <source>
        <dbReference type="Proteomes" id="UP000095228"/>
    </source>
</evidence>
<evidence type="ECO:0000256" key="1">
    <source>
        <dbReference type="PROSITE-ProRule" id="PRU00339"/>
    </source>
</evidence>
<evidence type="ECO:0000256" key="2">
    <source>
        <dbReference type="SAM" id="SignalP"/>
    </source>
</evidence>
<feature type="chain" id="PRO_5009105064" evidence="2">
    <location>
        <begin position="23"/>
        <end position="869"/>
    </location>
</feature>
<keyword evidence="4" id="KW-1185">Reference proteome</keyword>
<protein>
    <submittedName>
        <fullName evidence="3">Anaphase-promoting complex, cyclosome, subunit 3</fullName>
    </submittedName>
</protein>
<accession>A0A1D8ARF7</accession>
<organism evidence="3 4">
    <name type="scientific">Lacunisphaera limnophila</name>
    <dbReference type="NCBI Taxonomy" id="1838286"/>
    <lineage>
        <taxon>Bacteria</taxon>
        <taxon>Pseudomonadati</taxon>
        <taxon>Verrucomicrobiota</taxon>
        <taxon>Opitutia</taxon>
        <taxon>Opitutales</taxon>
        <taxon>Opitutaceae</taxon>
        <taxon>Lacunisphaera</taxon>
    </lineage>
</organism>
<keyword evidence="1" id="KW-0802">TPR repeat</keyword>
<name>A0A1D8ARF7_9BACT</name>
<reference evidence="3 4" key="1">
    <citation type="submission" date="2016-06" db="EMBL/GenBank/DDBJ databases">
        <title>Three novel species with peptidoglycan cell walls form the new genus Lacunisphaera gen. nov. in the family Opitutaceae of the verrucomicrobial subdivision 4.</title>
        <authorList>
            <person name="Rast P."/>
            <person name="Gloeckner I."/>
            <person name="Jogler M."/>
            <person name="Boedeker C."/>
            <person name="Jeske O."/>
            <person name="Wiegand S."/>
            <person name="Reinhardt R."/>
            <person name="Schumann P."/>
            <person name="Rohde M."/>
            <person name="Spring S."/>
            <person name="Gloeckner F.O."/>
            <person name="Jogler C."/>
        </authorList>
    </citation>
    <scope>NUCLEOTIDE SEQUENCE [LARGE SCALE GENOMIC DNA]</scope>
    <source>
        <strain evidence="3 4">IG16b</strain>
    </source>
</reference>
<feature type="signal peptide" evidence="2">
    <location>
        <begin position="1"/>
        <end position="22"/>
    </location>
</feature>
<dbReference type="Proteomes" id="UP000095228">
    <property type="component" value="Chromosome"/>
</dbReference>
<dbReference type="PROSITE" id="PS50005">
    <property type="entry name" value="TPR"/>
    <property type="match status" value="1"/>
</dbReference>
<feature type="repeat" description="TPR" evidence="1">
    <location>
        <begin position="411"/>
        <end position="444"/>
    </location>
</feature>
<dbReference type="SUPFAM" id="SSF48452">
    <property type="entry name" value="TPR-like"/>
    <property type="match status" value="1"/>
</dbReference>
<proteinExistence type="predicted"/>
<dbReference type="EMBL" id="CP016094">
    <property type="protein sequence ID" value="AOS43449.1"/>
    <property type="molecule type" value="Genomic_DNA"/>
</dbReference>
<dbReference type="InterPro" id="IPR011990">
    <property type="entry name" value="TPR-like_helical_dom_sf"/>
</dbReference>
<dbReference type="KEGG" id="obg:Verru16b_00494"/>
<dbReference type="InterPro" id="IPR019734">
    <property type="entry name" value="TPR_rpt"/>
</dbReference>
<keyword evidence="2" id="KW-0732">Signal</keyword>
<dbReference type="Pfam" id="PF13174">
    <property type="entry name" value="TPR_6"/>
    <property type="match status" value="2"/>
</dbReference>
<sequence>MMMPVRTLIFLSLVLSAGRLTAQVADTSPLVTASVAAQTVPGGWIVTENRADRALQSGFPATATVLYRELLADPGLPAETRPRVMLALVTALLDAGELAPAAEVLQAYPGPFNSAYQLRVGLLAITTRRPAQARAALAAGKVEELPAADRGWWYFLEASVTDAEGDIVRANGLYAQAVSAAVSDLQRARFVLGQEQARLGSGQANEAQLATLRGNMERFQGTRTGYTAVRTYAAALAELGRSAEAQAELKRQLNVLPATERDAGDQLRLMLGLIAGEGSEEGRNAFRQLLRDAQRPETRRLALQLLVRGAKTPAEREQLRRDLSERIAALPTSPIIEDLLLVRAQSALEDKEYTPAEDDARRLLENYPATTLKAQALGVRLAVAWDLKRYRTAADVIAQLRAVLPPGRERAELAVLLAEAFFRAEDYRNAADAYDAALREAPLAAPAGILIFQRVLAEIRADRLEAAASQLDEAAAEPAFDAVSRWQAEWNLVREMQVRGQAPAAYARVERLLATGAEGVPPELRIRLQWLRARLAYDNLEAETALRLTDELLTALQSATGLEVALRDNVTSTTRLLKAQALLTLGRDPEGLAVLDGLRADFRDTLAAQYSYLVQAGHLSERGDLAAAQRVLIDFVDTKDYAKSEYAPLALYQAALILERQGLNRQLEEASKLLERLITSYPTDDLVFQARLKQGDLFRKLNDFPNARLVYEYLLNNYAGHPDELLAQLALADSLLAQGANNVSNHASAVAIYERLRDLPSAPPDLRMEAGFKWGYALAKRGQPDRAQTVFWGVVQGFLLEPTAAATLGAKGRYWLSKSLIELAQIHEEAGRLDEAQRAYQLVVDNKLGGAAMAQAKLARFRATGGTGP</sequence>
<gene>
    <name evidence="3" type="ORF">Verru16b_00494</name>
</gene>